<evidence type="ECO:0000313" key="5">
    <source>
        <dbReference type="RefSeq" id="XP_017877191.1"/>
    </source>
</evidence>
<dbReference type="PANTHER" id="PTHR10887:SF419">
    <property type="entry name" value="RNA HELICASE MOV10L1"/>
    <property type="match status" value="1"/>
</dbReference>
<dbReference type="CDD" id="cd18808">
    <property type="entry name" value="SF1_C_Upf1"/>
    <property type="match status" value="1"/>
</dbReference>
<dbReference type="RefSeq" id="XP_017877191.1">
    <property type="nucleotide sequence ID" value="XM_018021702.2"/>
</dbReference>
<dbReference type="KEGG" id="ccal:108623293"/>
<dbReference type="PANTHER" id="PTHR10887">
    <property type="entry name" value="DNA2/NAM7 HELICASE FAMILY"/>
    <property type="match status" value="1"/>
</dbReference>
<name>A0AAJ7N4I4_9HYME</name>
<dbReference type="InterPro" id="IPR045055">
    <property type="entry name" value="DNA2/NAM7-like"/>
</dbReference>
<evidence type="ECO:0000313" key="4">
    <source>
        <dbReference type="Proteomes" id="UP000694925"/>
    </source>
</evidence>
<dbReference type="Pfam" id="PF13086">
    <property type="entry name" value="AAA_11"/>
    <property type="match status" value="2"/>
</dbReference>
<sequence length="657" mass="75727">MARGNKKGGGGNIRKATSLNETKSPYLPMYKPPRELIWAFKHLNKENLTNDKLCNDYINLIKGLANVKDISPEHYLILFKIMLYLESRCYTLEAEKHNMMDQQLKSESSDVFIIQVPTLDEDDPFIFINDEVKISVVDTNESWSFRVIDVVNKKVYISPYDDNTVVDKDKKYNVRFYPTNWPLRCCHYVLYIMNKYKLVNLMFPKMETNHFTLPDVELNWFHESVTKNPEQKAAVMNILHNSAYPAPYIVFGPPGTGKTTTLVEAICQVREQVKSKSILVCAHSNAAADEITKRLLQFLPTKYIFRIYAKAKTANTIDNKLIDCSNFINGESLYLPNEVFTLKKIVITTLTTCIRLVNLNLRNDHFSHIFIDEASQSTELETLIPFTTINSLSHCGEMLQSQIIIAGDPYQLGPVVKCREIAHLFGKSLLERLMECEPYQKVDNKYNPRYITKLIRNFRSRAAILYTSNKLFYGDLIPCAKLCKITSNWDILSNRTFPIIFFAVQGVEVRAENLSVSNEKEALIVTYCLANLLKNTRIDGRKIGQNDIAIITPFREQKMMIENKLRNHSMWTSVGTIETFQGQEREVIILSTVRSETFCHNGKEHIGFLSNPKRFNVALTRAKQLLIIVGNPFILCLDKHWETLWQYCQNNNACIHM</sequence>
<dbReference type="GO" id="GO:0003678">
    <property type="term" value="F:DNA helicase activity"/>
    <property type="evidence" value="ECO:0007669"/>
    <property type="project" value="UniProtKB-EC"/>
</dbReference>
<dbReference type="InterPro" id="IPR027417">
    <property type="entry name" value="P-loop_NTPase"/>
</dbReference>
<organism evidence="4 5">
    <name type="scientific">Ceratina calcarata</name>
    <dbReference type="NCBI Taxonomy" id="156304"/>
    <lineage>
        <taxon>Eukaryota</taxon>
        <taxon>Metazoa</taxon>
        <taxon>Ecdysozoa</taxon>
        <taxon>Arthropoda</taxon>
        <taxon>Hexapoda</taxon>
        <taxon>Insecta</taxon>
        <taxon>Pterygota</taxon>
        <taxon>Neoptera</taxon>
        <taxon>Endopterygota</taxon>
        <taxon>Hymenoptera</taxon>
        <taxon>Apocrita</taxon>
        <taxon>Aculeata</taxon>
        <taxon>Apoidea</taxon>
        <taxon>Anthophila</taxon>
        <taxon>Apidae</taxon>
        <taxon>Ceratina</taxon>
        <taxon>Zadontomerus</taxon>
    </lineage>
</organism>
<dbReference type="GO" id="GO:0005829">
    <property type="term" value="C:cytosol"/>
    <property type="evidence" value="ECO:0007669"/>
    <property type="project" value="TreeGrafter"/>
</dbReference>
<dbReference type="Gene3D" id="3.40.50.300">
    <property type="entry name" value="P-loop containing nucleotide triphosphate hydrolases"/>
    <property type="match status" value="2"/>
</dbReference>
<dbReference type="InterPro" id="IPR026122">
    <property type="entry name" value="MOV-10/SDE3_DEXXQ/H-box"/>
</dbReference>
<dbReference type="InterPro" id="IPR047187">
    <property type="entry name" value="SF1_C_Upf1"/>
</dbReference>
<keyword evidence="5" id="KW-0547">Nucleotide-binding</keyword>
<dbReference type="Proteomes" id="UP000694925">
    <property type="component" value="Unplaced"/>
</dbReference>
<dbReference type="InterPro" id="IPR041679">
    <property type="entry name" value="DNA2/NAM7-like_C"/>
</dbReference>
<keyword evidence="5" id="KW-0378">Hydrolase</keyword>
<dbReference type="SUPFAM" id="SSF52540">
    <property type="entry name" value="P-loop containing nucleoside triphosphate hydrolases"/>
    <property type="match status" value="1"/>
</dbReference>
<dbReference type="GO" id="GO:0032574">
    <property type="term" value="F:5'-3' RNA helicase activity"/>
    <property type="evidence" value="ECO:0007669"/>
    <property type="project" value="InterPro"/>
</dbReference>
<evidence type="ECO:0000256" key="1">
    <source>
        <dbReference type="ARBA" id="ARBA00023158"/>
    </source>
</evidence>
<protein>
    <submittedName>
        <fullName evidence="5">Helicase mov-10-B.1</fullName>
    </submittedName>
</protein>
<dbReference type="GeneID" id="108623293"/>
<comment type="catalytic activity">
    <reaction evidence="2">
        <text>ATP + H2O = ADP + phosphate + H(+)</text>
        <dbReference type="Rhea" id="RHEA:13065"/>
        <dbReference type="ChEBI" id="CHEBI:15377"/>
        <dbReference type="ChEBI" id="CHEBI:15378"/>
        <dbReference type="ChEBI" id="CHEBI:30616"/>
        <dbReference type="ChEBI" id="CHEBI:43474"/>
        <dbReference type="ChEBI" id="CHEBI:456216"/>
        <dbReference type="EC" id="3.6.4.12"/>
    </reaction>
    <physiologicalReaction direction="left-to-right" evidence="2">
        <dbReference type="Rhea" id="RHEA:13066"/>
    </physiologicalReaction>
</comment>
<dbReference type="CDD" id="cd18038">
    <property type="entry name" value="DEXXQc_Helz-like"/>
    <property type="match status" value="1"/>
</dbReference>
<dbReference type="Pfam" id="PF13087">
    <property type="entry name" value="AAA_12"/>
    <property type="match status" value="1"/>
</dbReference>
<feature type="domain" description="Helicase ATP-binding" evidence="3">
    <location>
        <begin position="223"/>
        <end position="422"/>
    </location>
</feature>
<keyword evidence="5" id="KW-0067">ATP-binding</keyword>
<gene>
    <name evidence="5" type="primary">LOC108623293</name>
</gene>
<dbReference type="SMART" id="SM00487">
    <property type="entry name" value="DEXDc"/>
    <property type="match status" value="1"/>
</dbReference>
<dbReference type="InterPro" id="IPR041677">
    <property type="entry name" value="DNA2/NAM7_AAA_11"/>
</dbReference>
<keyword evidence="5" id="KW-0347">Helicase</keyword>
<dbReference type="AlphaFoldDB" id="A0AAJ7N4I4"/>
<evidence type="ECO:0000259" key="3">
    <source>
        <dbReference type="SMART" id="SM00487"/>
    </source>
</evidence>
<dbReference type="GO" id="GO:0003723">
    <property type="term" value="F:RNA binding"/>
    <property type="evidence" value="ECO:0007669"/>
    <property type="project" value="InterPro"/>
</dbReference>
<dbReference type="GO" id="GO:0043186">
    <property type="term" value="C:P granule"/>
    <property type="evidence" value="ECO:0007669"/>
    <property type="project" value="TreeGrafter"/>
</dbReference>
<dbReference type="InterPro" id="IPR014001">
    <property type="entry name" value="Helicase_ATP-bd"/>
</dbReference>
<keyword evidence="1" id="KW-0943">RNA-mediated gene silencing</keyword>
<dbReference type="GO" id="GO:0035194">
    <property type="term" value="P:regulatory ncRNA-mediated post-transcriptional gene silencing"/>
    <property type="evidence" value="ECO:0007669"/>
    <property type="project" value="TreeGrafter"/>
</dbReference>
<keyword evidence="4" id="KW-1185">Reference proteome</keyword>
<evidence type="ECO:0000256" key="2">
    <source>
        <dbReference type="ARBA" id="ARBA00048432"/>
    </source>
</evidence>
<proteinExistence type="predicted"/>
<accession>A0AAJ7N4I4</accession>
<reference evidence="5" key="1">
    <citation type="submission" date="2025-08" db="UniProtKB">
        <authorList>
            <consortium name="RefSeq"/>
        </authorList>
    </citation>
    <scope>IDENTIFICATION</scope>
    <source>
        <tissue evidence="5">Whole body</tissue>
    </source>
</reference>